<evidence type="ECO:0000256" key="1">
    <source>
        <dbReference type="SAM" id="MobiDB-lite"/>
    </source>
</evidence>
<reference evidence="2 3" key="1">
    <citation type="journal article" date="2012" name="J. Bacteriol.">
        <title>Complete Genome Sequence of Helicobacter cinaedi Type Strain ATCC BAA-847.</title>
        <authorList>
            <person name="Miyoshi-Akiyama T."/>
            <person name="Takeshita N."/>
            <person name="Ohmagari N."/>
            <person name="Kirikae T."/>
        </authorList>
    </citation>
    <scope>NUCLEOTIDE SEQUENCE [LARGE SCALE GENOMIC DNA]</scope>
    <source>
        <strain evidence="2 3">ATCC BAA-847</strain>
    </source>
</reference>
<feature type="compositionally biased region" description="Polar residues" evidence="1">
    <location>
        <begin position="416"/>
        <end position="430"/>
    </location>
</feature>
<organism evidence="2 3">
    <name type="scientific">Helicobacter cinaedi CCUG 18818 = ATCC BAA-847</name>
    <dbReference type="NCBI Taxonomy" id="537971"/>
    <lineage>
        <taxon>Bacteria</taxon>
        <taxon>Pseudomonadati</taxon>
        <taxon>Campylobacterota</taxon>
        <taxon>Epsilonproteobacteria</taxon>
        <taxon>Campylobacterales</taxon>
        <taxon>Helicobacteraceae</taxon>
        <taxon>Helicobacter</taxon>
    </lineage>
</organism>
<proteinExistence type="predicted"/>
<dbReference type="AlphaFoldDB" id="A0AAI8MP78"/>
<dbReference type="EMBL" id="AP012492">
    <property type="protein sequence ID" value="BAM32914.1"/>
    <property type="molecule type" value="Genomic_DNA"/>
</dbReference>
<dbReference type="Proteomes" id="UP000006036">
    <property type="component" value="Chromosome 1"/>
</dbReference>
<protein>
    <submittedName>
        <fullName evidence="2">Uncharacterized protein</fullName>
    </submittedName>
</protein>
<feature type="region of interest" description="Disordered" evidence="1">
    <location>
        <begin position="400"/>
        <end position="430"/>
    </location>
</feature>
<evidence type="ECO:0000313" key="2">
    <source>
        <dbReference type="EMBL" id="BAM32914.1"/>
    </source>
</evidence>
<evidence type="ECO:0000313" key="3">
    <source>
        <dbReference type="Proteomes" id="UP000006036"/>
    </source>
</evidence>
<dbReference type="KEGG" id="hcb:HCBAA847_1684"/>
<sequence>MSMALIHGIVSHITATNGAEILGAATGGNGQTVDYNNIVHGEAYFRYMAEQATLAADIGTAAMFMIPMVIATGQVKLLGSALGGAVTGHAPNATMQSAGAEMAKANDAENRGGGADKVVEGYAAAAVMKGIEENNAAIASLSKMDLYNDFNKGQIGQQMQQIGSVAGYGSELKSAQDFAAVRSGGMFQGVQSAANMKSLGQEFESEQNFLNGKHSDGRSLARTLGNDATAKTIGSARGLMAGDFFNEHGDFDTAREGNIYRQGLENQARISANQTAGVGKLGEFTREQMNAIQYGAEAGALNQIAQGKALMDVHNRGQAFQDSYSKTAYMNAHQSLSQQKGNAQAYDSETNGGNIKIAESMGRVSNASALRGHAKSIQAAGNEENIISANAGDAAEKTLQQVSSHIGKSRNLPDGSANSRNPDGGLNLSSDATIGMAERAMAAGLKQSVQDTNYTKNVAAAGEKLQQQVTDEILSAYNDTHNPTFGKDRRAGAQLYRQAERLGGQLAATAAQGGNVSQEDWDQVTKLREEATKMDLEAALKEKGKNGAAITGALDALKIGDTAGIVAGMSSEGQELGLNGVVGNFTTTNGGGIQGGIQSGVSFSHNESRNYSFGTNISGGSAIAGAALSMGMSASTYGAISSGVAAAGQVAGAAAMFLPGGAMGKGLANMGIIGGDSMMAAGVGAARATASKSATSLLDSVGRAGAAPTPSAGVINAPYVGGYNFTPKMAMQYNAMSNQGKEIFRRELGNMSPNRLTQFERFLKGEAQTPLGNAGGGVTGGVLPNRAF</sequence>
<name>A0AAI8MP78_9HELI</name>
<accession>A0AAI8MP78</accession>
<gene>
    <name evidence="2" type="ORF">HCBAA847_1684</name>
</gene>